<proteinExistence type="predicted"/>
<comment type="caution">
    <text evidence="1">The sequence shown here is derived from an EMBL/GenBank/DDBJ whole genome shotgun (WGS) entry which is preliminary data.</text>
</comment>
<reference evidence="1" key="1">
    <citation type="submission" date="2023-07" db="EMBL/GenBank/DDBJ databases">
        <title>Black Yeasts Isolated from many extreme environments.</title>
        <authorList>
            <person name="Coleine C."/>
            <person name="Stajich J.E."/>
            <person name="Selbmann L."/>
        </authorList>
    </citation>
    <scope>NUCLEOTIDE SEQUENCE</scope>
    <source>
        <strain evidence="1">CCFEE 5714</strain>
    </source>
</reference>
<gene>
    <name evidence="1" type="ORF">LTR37_004606</name>
</gene>
<accession>A0ACC3NN18</accession>
<sequence>MSAHPTPTGLRRRRDTGTENTPLTPGLGSPPATQSDSQNTVGSPVPRIPTDAYTPTTSFTSEFTTSSPEGQQRSGSALDLDRRRSNSFSEKLGLNRFFERGKRKGKLKTFQRDKSIRPARADILDKEETSKLRKFWGSLFGDEEGSTFTSSPPTGTFGTALPPVDEGHSLPKIHVDDRALGLQSQATHTIGGSRIIRRKPIMDSSRLAPGSADGEKKQKAIQDARDMHNAVLRSCERTNRAVPPYDFIELIGKGASGRVYKCRDKKSGNLVAVKIINTDDTDYATNTLDKDDTIKDFRKEVDILLQLKDSKAKNINMILDAFALQEQLWIVCEYCTGGSVRTLMRANPASSPGLEEQYIIPIARELALAIKSVHDIGVIHRDIKCTNVYITEDGDIQLGDYGIVGVLDDEGSKRRTIIGTPHYMPREMLGPGGSANQAAQAYGTEIDIWAFGCSVYEMATGLPPNAYKPPTVLDRVLINAPRLEGGQYSQELRDFIAFCLNSDPQERPKADAVLKHPYIAGTQKKHPTKGLVNLIHRYKVWEYGGGWRQSLFMAGGAPPVIGSEENPEREDEGFEDWNFSTSDSFNQDFEKRYSHMVTPQDTPSLRLETAGGDLAPIRTENLTPFERVHQEMSASRGEQSLQRLWNPDAAPYELHTPLDDEARLGDQLPLRPMNEGTSTRESQIIIDLDEIDVGGSDPTFNFDFGDVPTMKARHSRLPNDDDEEDDNFDYGQPDEDRDKRATMEWKFPTAKRATMDWKFPTIREPKEPEDPEARMTLPPVGEASELPPAFRPTLKHTATAPVGQFREFIHPQPGGPASASPVRDSMHSMIDLDMAFDDPAEIPRPSTASSATGSTMTDMTSGNPFDLEEDPEQNEIDRNRFSYHKQWQSEGGQTKRGSSRRSVPMHARGSSLSSTEDDYNHSSGTEEDVFNYEYNQRLSNTLGHQLNGNLGHHDTVDMGTWPNFPPGIGYDKSQVCHDDLNGNTRRPGQIPRTNGQHSSFARSRPTSTNSVIVGGQDEIEFPQITAPNPQALYEHADPRLVVSELERLMDDLGESMRVTASALQAHTDVYMDEDTGGESESGMGTADEDSY</sequence>
<name>A0ACC3NN18_9PEZI</name>
<evidence type="ECO:0000313" key="2">
    <source>
        <dbReference type="Proteomes" id="UP001281147"/>
    </source>
</evidence>
<keyword evidence="2" id="KW-1185">Reference proteome</keyword>
<organism evidence="1 2">
    <name type="scientific">Vermiconidia calcicola</name>
    <dbReference type="NCBI Taxonomy" id="1690605"/>
    <lineage>
        <taxon>Eukaryota</taxon>
        <taxon>Fungi</taxon>
        <taxon>Dikarya</taxon>
        <taxon>Ascomycota</taxon>
        <taxon>Pezizomycotina</taxon>
        <taxon>Dothideomycetes</taxon>
        <taxon>Dothideomycetidae</taxon>
        <taxon>Mycosphaerellales</taxon>
        <taxon>Extremaceae</taxon>
        <taxon>Vermiconidia</taxon>
    </lineage>
</organism>
<evidence type="ECO:0000313" key="1">
    <source>
        <dbReference type="EMBL" id="KAK3719042.1"/>
    </source>
</evidence>
<protein>
    <submittedName>
        <fullName evidence="1">Uncharacterized protein</fullName>
    </submittedName>
</protein>
<dbReference type="Proteomes" id="UP001281147">
    <property type="component" value="Unassembled WGS sequence"/>
</dbReference>
<dbReference type="EMBL" id="JAUTXU010000028">
    <property type="protein sequence ID" value="KAK3719042.1"/>
    <property type="molecule type" value="Genomic_DNA"/>
</dbReference>